<keyword evidence="5" id="KW-1185">Reference proteome</keyword>
<dbReference type="PROSITE" id="PS51257">
    <property type="entry name" value="PROKAR_LIPOPROTEIN"/>
    <property type="match status" value="1"/>
</dbReference>
<dbReference type="InterPro" id="IPR006860">
    <property type="entry name" value="FecR"/>
</dbReference>
<feature type="region of interest" description="Disordered" evidence="1">
    <location>
        <begin position="203"/>
        <end position="256"/>
    </location>
</feature>
<dbReference type="Proteomes" id="UP001467690">
    <property type="component" value="Unassembled WGS sequence"/>
</dbReference>
<comment type="caution">
    <text evidence="4">The sequence shown here is derived from an EMBL/GenBank/DDBJ whole genome shotgun (WGS) entry which is preliminary data.</text>
</comment>
<feature type="compositionally biased region" description="Polar residues" evidence="1">
    <location>
        <begin position="231"/>
        <end position="241"/>
    </location>
</feature>
<sequence length="430" mass="45743">MNMIRIAKLGIIAVSVMFSCVNVAQELAGRTLVASGQVDASSQGQVRKLNRRAPVYQVDTVITGENSKAQFKMSDGGLLAVQANTELIISSYQYDPVTDTGSAVMNLISGGIRTISGKIKDQNGQYQLNTPVGSIGIRGTHYEVELLDGNLFIAVWDGAIDLTVETDGSDELLSFGAGAAYNYAMIQPGGKVIGLLAPPAVFQEGHTTGPGGTEEKDSQQEDSSESGASEVKSQQADNTPASPIKENSGISDAPTVVQIDENTQISISESQEKSVLVEVDLVPEIDMTNPTEQANEQDIEQGIVNVNPIADRVGIAQFELTEHAFQGVGEVTSATMGLQVNFDQQTVEEGFLSFADQSGEWYARFNGAIRQAELELGVNFASHGDELAEGQITGAFSASDVIKGEISLQEVENPQVSAGGEFELRDTNEL</sequence>
<proteinExistence type="predicted"/>
<reference evidence="4 5" key="1">
    <citation type="submission" date="2024-06" db="EMBL/GenBank/DDBJ databases">
        <authorList>
            <person name="Chen R.Y."/>
        </authorList>
    </citation>
    <scope>NUCLEOTIDE SEQUENCE [LARGE SCALE GENOMIC DNA]</scope>
    <source>
        <strain evidence="4 5">D2</strain>
    </source>
</reference>
<name>A0ABV1RDB1_9ALTE</name>
<accession>A0ABV1RDB1</accession>
<evidence type="ECO:0000256" key="1">
    <source>
        <dbReference type="SAM" id="MobiDB-lite"/>
    </source>
</evidence>
<feature type="domain" description="FecR protein" evidence="3">
    <location>
        <begin position="59"/>
        <end position="160"/>
    </location>
</feature>
<feature type="signal peptide" evidence="2">
    <location>
        <begin position="1"/>
        <end position="24"/>
    </location>
</feature>
<dbReference type="RefSeq" id="WP_350400696.1">
    <property type="nucleotide sequence ID" value="NZ_JBELOE010000076.1"/>
</dbReference>
<organism evidence="4 5">
    <name type="scientific">Catenovulum sediminis</name>
    <dbReference type="NCBI Taxonomy" id="1740262"/>
    <lineage>
        <taxon>Bacteria</taxon>
        <taxon>Pseudomonadati</taxon>
        <taxon>Pseudomonadota</taxon>
        <taxon>Gammaproteobacteria</taxon>
        <taxon>Alteromonadales</taxon>
        <taxon>Alteromonadaceae</taxon>
        <taxon>Catenovulum</taxon>
    </lineage>
</organism>
<keyword evidence="2" id="KW-0732">Signal</keyword>
<dbReference type="Pfam" id="PF04773">
    <property type="entry name" value="FecR"/>
    <property type="match status" value="1"/>
</dbReference>
<gene>
    <name evidence="4" type="ORF">ABS311_03260</name>
</gene>
<evidence type="ECO:0000313" key="5">
    <source>
        <dbReference type="Proteomes" id="UP001467690"/>
    </source>
</evidence>
<dbReference type="PANTHER" id="PTHR38731">
    <property type="entry name" value="LIPL45-RELATED LIPOPROTEIN-RELATED"/>
    <property type="match status" value="1"/>
</dbReference>
<evidence type="ECO:0000313" key="4">
    <source>
        <dbReference type="EMBL" id="MER2490900.1"/>
    </source>
</evidence>
<dbReference type="EMBL" id="JBELOE010000076">
    <property type="protein sequence ID" value="MER2490900.1"/>
    <property type="molecule type" value="Genomic_DNA"/>
</dbReference>
<evidence type="ECO:0000259" key="3">
    <source>
        <dbReference type="Pfam" id="PF04773"/>
    </source>
</evidence>
<protein>
    <submittedName>
        <fullName evidence="4">FecR family protein</fullName>
    </submittedName>
</protein>
<evidence type="ECO:0000256" key="2">
    <source>
        <dbReference type="SAM" id="SignalP"/>
    </source>
</evidence>
<feature type="chain" id="PRO_5046357010" evidence="2">
    <location>
        <begin position="25"/>
        <end position="430"/>
    </location>
</feature>